<accession>A0A3N4I8R4</accession>
<dbReference type="OrthoDB" id="5587021at2759"/>
<feature type="region of interest" description="Disordered" evidence="1">
    <location>
        <begin position="276"/>
        <end position="340"/>
    </location>
</feature>
<feature type="compositionally biased region" description="Low complexity" evidence="1">
    <location>
        <begin position="284"/>
        <end position="312"/>
    </location>
</feature>
<keyword evidence="2" id="KW-0732">Signal</keyword>
<feature type="compositionally biased region" description="Low complexity" evidence="1">
    <location>
        <begin position="25"/>
        <end position="72"/>
    </location>
</feature>
<dbReference type="AlphaFoldDB" id="A0A3N4I8R4"/>
<name>A0A3N4I8R4_ASCIM</name>
<feature type="compositionally biased region" description="Basic residues" evidence="1">
    <location>
        <begin position="326"/>
        <end position="340"/>
    </location>
</feature>
<dbReference type="Proteomes" id="UP000275078">
    <property type="component" value="Unassembled WGS sequence"/>
</dbReference>
<evidence type="ECO:0000313" key="4">
    <source>
        <dbReference type="Proteomes" id="UP000275078"/>
    </source>
</evidence>
<sequence length="340" mass="35231">MKFFRSLTLLSLFALRALAQDEETTTTTDVSTTSSATATTTGSTEPTTTSTSTSSSSSSSNSVPSTKTTTSSFFDPSAPPDVYLNVPELSVGRIELNVDNLSADINLNAKIAQLVTINAGVQVSVQKINLTIADVRAELDLTVRLGHLVDIVNRVFESLDLNPLLIDVVNGVTDLIGDVVGAVDGLLGSITQGGKTLNFLIDNLGHIVQSVTEGEGSPVNTIVGDYLTNMTFQAGTEKKLNNGLVQKTYLFEPLNSLVDVVTNTAGQVVQAVVQKKNGGGGGSSTSSSSSATSTATSTTATSTSSSATATATEEPEETPEAQPVRGKGKAPHGHGHGKRK</sequence>
<dbReference type="EMBL" id="ML119671">
    <property type="protein sequence ID" value="RPA82472.1"/>
    <property type="molecule type" value="Genomic_DNA"/>
</dbReference>
<gene>
    <name evidence="3" type="ORF">BJ508DRAFT_361186</name>
</gene>
<reference evidence="3 4" key="1">
    <citation type="journal article" date="2018" name="Nat. Ecol. Evol.">
        <title>Pezizomycetes genomes reveal the molecular basis of ectomycorrhizal truffle lifestyle.</title>
        <authorList>
            <person name="Murat C."/>
            <person name="Payen T."/>
            <person name="Noel B."/>
            <person name="Kuo A."/>
            <person name="Morin E."/>
            <person name="Chen J."/>
            <person name="Kohler A."/>
            <person name="Krizsan K."/>
            <person name="Balestrini R."/>
            <person name="Da Silva C."/>
            <person name="Montanini B."/>
            <person name="Hainaut M."/>
            <person name="Levati E."/>
            <person name="Barry K.W."/>
            <person name="Belfiori B."/>
            <person name="Cichocki N."/>
            <person name="Clum A."/>
            <person name="Dockter R.B."/>
            <person name="Fauchery L."/>
            <person name="Guy J."/>
            <person name="Iotti M."/>
            <person name="Le Tacon F."/>
            <person name="Lindquist E.A."/>
            <person name="Lipzen A."/>
            <person name="Malagnac F."/>
            <person name="Mello A."/>
            <person name="Molinier V."/>
            <person name="Miyauchi S."/>
            <person name="Poulain J."/>
            <person name="Riccioni C."/>
            <person name="Rubini A."/>
            <person name="Sitrit Y."/>
            <person name="Splivallo R."/>
            <person name="Traeger S."/>
            <person name="Wang M."/>
            <person name="Zifcakova L."/>
            <person name="Wipf D."/>
            <person name="Zambonelli A."/>
            <person name="Paolocci F."/>
            <person name="Nowrousian M."/>
            <person name="Ottonello S."/>
            <person name="Baldrian P."/>
            <person name="Spatafora J.W."/>
            <person name="Henrissat B."/>
            <person name="Nagy L.G."/>
            <person name="Aury J.M."/>
            <person name="Wincker P."/>
            <person name="Grigoriev I.V."/>
            <person name="Bonfante P."/>
            <person name="Martin F.M."/>
        </authorList>
    </citation>
    <scope>NUCLEOTIDE SEQUENCE [LARGE SCALE GENOMIC DNA]</scope>
    <source>
        <strain evidence="3 4">RN42</strain>
    </source>
</reference>
<evidence type="ECO:0000256" key="1">
    <source>
        <dbReference type="SAM" id="MobiDB-lite"/>
    </source>
</evidence>
<protein>
    <submittedName>
        <fullName evidence="3">Uncharacterized protein</fullName>
    </submittedName>
</protein>
<feature type="signal peptide" evidence="2">
    <location>
        <begin position="1"/>
        <end position="19"/>
    </location>
</feature>
<proteinExistence type="predicted"/>
<evidence type="ECO:0000256" key="2">
    <source>
        <dbReference type="SAM" id="SignalP"/>
    </source>
</evidence>
<evidence type="ECO:0000313" key="3">
    <source>
        <dbReference type="EMBL" id="RPA82472.1"/>
    </source>
</evidence>
<feature type="region of interest" description="Disordered" evidence="1">
    <location>
        <begin position="23"/>
        <end position="73"/>
    </location>
</feature>
<organism evidence="3 4">
    <name type="scientific">Ascobolus immersus RN42</name>
    <dbReference type="NCBI Taxonomy" id="1160509"/>
    <lineage>
        <taxon>Eukaryota</taxon>
        <taxon>Fungi</taxon>
        <taxon>Dikarya</taxon>
        <taxon>Ascomycota</taxon>
        <taxon>Pezizomycotina</taxon>
        <taxon>Pezizomycetes</taxon>
        <taxon>Pezizales</taxon>
        <taxon>Ascobolaceae</taxon>
        <taxon>Ascobolus</taxon>
    </lineage>
</organism>
<keyword evidence="4" id="KW-1185">Reference proteome</keyword>
<dbReference type="STRING" id="1160509.A0A3N4I8R4"/>
<feature type="chain" id="PRO_5018136248" evidence="2">
    <location>
        <begin position="20"/>
        <end position="340"/>
    </location>
</feature>